<dbReference type="AlphaFoldDB" id="A0A5D0GHB4"/>
<feature type="transmembrane region" description="Helical" evidence="1">
    <location>
        <begin position="9"/>
        <end position="27"/>
    </location>
</feature>
<keyword evidence="3" id="KW-1185">Reference proteome</keyword>
<comment type="caution">
    <text evidence="2">The sequence shown here is derived from an EMBL/GenBank/DDBJ whole genome shotgun (WGS) entry which is preliminary data.</text>
</comment>
<sequence>MKLKFNKTYYLIFIVIFIAEIFITTYIKTGFIRHTFGDFLVVILIYAFIKSFLSIKPTRLGICVLIFAFFIEFLQFFNILKTLNLQNHTLAKLVLGSTFQVSDLIAYTLGIIFILAIEYNLKRF</sequence>
<proteinExistence type="predicted"/>
<feature type="transmembrane region" description="Helical" evidence="1">
    <location>
        <begin position="104"/>
        <end position="121"/>
    </location>
</feature>
<feature type="transmembrane region" description="Helical" evidence="1">
    <location>
        <begin position="33"/>
        <end position="53"/>
    </location>
</feature>
<name>A0A5D0GHB4_9FLAO</name>
<accession>A0A5D0GHB4</accession>
<dbReference type="Proteomes" id="UP000324550">
    <property type="component" value="Unassembled WGS sequence"/>
</dbReference>
<evidence type="ECO:0000313" key="2">
    <source>
        <dbReference type="EMBL" id="TYA58273.1"/>
    </source>
</evidence>
<reference evidence="2 3" key="1">
    <citation type="submission" date="2019-08" db="EMBL/GenBank/DDBJ databases">
        <title>Formosa sediminis sp. nov., isolated from marine sediment.</title>
        <authorList>
            <person name="Cao W.R."/>
        </authorList>
    </citation>
    <scope>NUCLEOTIDE SEQUENCE [LARGE SCALE GENOMIC DNA]</scope>
    <source>
        <strain evidence="2 3">1494</strain>
    </source>
</reference>
<keyword evidence="1" id="KW-1133">Transmembrane helix</keyword>
<dbReference type="Pfam" id="PF10990">
    <property type="entry name" value="DUF2809"/>
    <property type="match status" value="1"/>
</dbReference>
<dbReference type="EMBL" id="VSFC01000019">
    <property type="protein sequence ID" value="TYA58273.1"/>
    <property type="molecule type" value="Genomic_DNA"/>
</dbReference>
<organism evidence="2 3">
    <name type="scientific">Formosa maritima</name>
    <dbReference type="NCBI Taxonomy" id="2592046"/>
    <lineage>
        <taxon>Bacteria</taxon>
        <taxon>Pseudomonadati</taxon>
        <taxon>Bacteroidota</taxon>
        <taxon>Flavobacteriia</taxon>
        <taxon>Flavobacteriales</taxon>
        <taxon>Flavobacteriaceae</taxon>
        <taxon>Formosa</taxon>
    </lineage>
</organism>
<dbReference type="InterPro" id="IPR021257">
    <property type="entry name" value="DUF2809"/>
</dbReference>
<evidence type="ECO:0000256" key="1">
    <source>
        <dbReference type="SAM" id="Phobius"/>
    </source>
</evidence>
<dbReference type="OrthoDB" id="5360192at2"/>
<gene>
    <name evidence="2" type="ORF">FVF61_03615</name>
</gene>
<dbReference type="RefSeq" id="WP_148453447.1">
    <property type="nucleotide sequence ID" value="NZ_VSFC01000019.1"/>
</dbReference>
<protein>
    <submittedName>
        <fullName evidence="2">DUF2809 domain-containing protein</fullName>
    </submittedName>
</protein>
<feature type="transmembrane region" description="Helical" evidence="1">
    <location>
        <begin position="60"/>
        <end position="80"/>
    </location>
</feature>
<keyword evidence="1" id="KW-0812">Transmembrane</keyword>
<evidence type="ECO:0000313" key="3">
    <source>
        <dbReference type="Proteomes" id="UP000324550"/>
    </source>
</evidence>
<keyword evidence="1" id="KW-0472">Membrane</keyword>